<comment type="caution">
    <text evidence="1">The sequence shown here is derived from an EMBL/GenBank/DDBJ whole genome shotgun (WGS) entry which is preliminary data.</text>
</comment>
<proteinExistence type="predicted"/>
<evidence type="ECO:0000313" key="2">
    <source>
        <dbReference type="Proteomes" id="UP001281614"/>
    </source>
</evidence>
<keyword evidence="2" id="KW-1185">Reference proteome</keyword>
<reference evidence="1" key="1">
    <citation type="submission" date="2023-02" db="EMBL/GenBank/DDBJ databases">
        <title>Colletotrichum kahawae CIFC_Que2 genome sequencing and assembly.</title>
        <authorList>
            <person name="Baroncelli R."/>
        </authorList>
    </citation>
    <scope>NUCLEOTIDE SEQUENCE</scope>
    <source>
        <strain evidence="1">CIFC_Que2</strain>
    </source>
</reference>
<gene>
    <name evidence="1" type="ORF">CKAH01_07763</name>
</gene>
<sequence>MGCLCDPSFRPWLHLPPQDYDHHTIPRGWRCTVKT</sequence>
<accession>A0AAD9Y3N4</accession>
<dbReference type="EMBL" id="VYYT01000422">
    <property type="protein sequence ID" value="KAK2736563.1"/>
    <property type="molecule type" value="Genomic_DNA"/>
</dbReference>
<organism evidence="1 2">
    <name type="scientific">Colletotrichum kahawae</name>
    <name type="common">Coffee berry disease fungus</name>
    <dbReference type="NCBI Taxonomy" id="34407"/>
    <lineage>
        <taxon>Eukaryota</taxon>
        <taxon>Fungi</taxon>
        <taxon>Dikarya</taxon>
        <taxon>Ascomycota</taxon>
        <taxon>Pezizomycotina</taxon>
        <taxon>Sordariomycetes</taxon>
        <taxon>Hypocreomycetidae</taxon>
        <taxon>Glomerellales</taxon>
        <taxon>Glomerellaceae</taxon>
        <taxon>Colletotrichum</taxon>
        <taxon>Colletotrichum gloeosporioides species complex</taxon>
    </lineage>
</organism>
<dbReference type="AlphaFoldDB" id="A0AAD9Y3N4"/>
<evidence type="ECO:0000313" key="1">
    <source>
        <dbReference type="EMBL" id="KAK2736563.1"/>
    </source>
</evidence>
<protein>
    <submittedName>
        <fullName evidence="1">Uncharacterized protein</fullName>
    </submittedName>
</protein>
<dbReference type="Proteomes" id="UP001281614">
    <property type="component" value="Unassembled WGS sequence"/>
</dbReference>
<name>A0AAD9Y3N4_COLKA</name>